<dbReference type="PANTHER" id="PTHR32075">
    <property type="entry name" value="ISWI CHROMATIN-REMODELING COMPLEX SUBUNIT YPL216W-RELATED"/>
    <property type="match status" value="1"/>
</dbReference>
<dbReference type="PANTHER" id="PTHR32075:SF6">
    <property type="entry name" value="ISWI CHROMATIN-REMODELING COMPLEX SUBUNIT YPL216W-RELATED"/>
    <property type="match status" value="1"/>
</dbReference>
<proteinExistence type="predicted"/>
<comment type="subcellular location">
    <subcellularLocation>
        <location evidence="1 3">Nucleus</location>
    </subcellularLocation>
</comment>
<dbReference type="GeneID" id="92031402"/>
<dbReference type="Pfam" id="PF02791">
    <property type="entry name" value="DDT"/>
    <property type="match status" value="1"/>
</dbReference>
<evidence type="ECO:0000313" key="7">
    <source>
        <dbReference type="EMBL" id="KAK7530250.1"/>
    </source>
</evidence>
<keyword evidence="8" id="KW-1185">Reference proteome</keyword>
<name>A0ABR1L8T6_9PEZI</name>
<evidence type="ECO:0000256" key="1">
    <source>
        <dbReference type="ARBA" id="ARBA00004123"/>
    </source>
</evidence>
<evidence type="ECO:0000259" key="5">
    <source>
        <dbReference type="PROSITE" id="PS50827"/>
    </source>
</evidence>
<sequence length="995" mass="114451">MVFYKRSPVQYVADPHISDENTQVWMIRQTGEVFVEYEKYAHRLLQKGEFAAFTACRRRKTDLEQKHFTNQITGQGNLSFFDALEAEDEDAREIRSIFPKPLRYHVCRKVHHSTVPRLEELVTRIYAELKEDFYPGEHVNAKLDEDSEQRLPGIVRDKVTFAPSADSGISPSKIKPMSRYFVTVKEENGRNTDALLDSKKLWRDRRSYSRSILRSFIRNIAFSENYKGAPWQVKPELVAEFRLPKEVPWSLTPQGIAEAKKTVKTEQPTTFYNYYSGPDNILHKQPPQQFAFHNTIIQPQPQVPFRPPPGGTGPPPFQAQPPNANFGSPMGGVPIVPVPAPPNGQSMPAPNRMAPPRPPPLQVIRRLPSIKYPIEDTEVPMRLNGVIRPPPKFLANDIPKDAQPPKEDLGIQMKSVGPMLSVWQTLNVHAEVYILDSFTLDDFIEALAYPGDAYDCQLLTEIHCALLKLLVDDQGEILVHSENFSEWDGGSSRAESQSSRSPSPARSETPPARRTRSKVSSKDVETTPTKPVPPRHTNRASELLSDFDWKDHLARRDFQEGKWQAIVVGVLKQIPKTSSKRPTCDEILAHLVPSDMEPELETVREQYNSLDINLRIAILDTLKSYTLATEPLREYMVNCNANMTVIRNQKIVQQRERKELLKKMAGLEQQRKIEQGKQPSHSPQPEANGDVSMSGITDPDANGEDEKEDASPNRGRKLRKSNARKRKFVEDEQTRLEREKREKEEAERAKFRMLLNEIEKTAAAIKACENEIKKYDEELRENQCQQLRPLGSDRFCYQYWWLERWGMPLGGLPTSSTAEYNYVSGRLWIQGPPELSKGLIEEESPEEEARSRRESELGITMAQRREEEEGRVRLSSADQWGYYDDPEDVQKLLEWLDDRGSRELKLKKELTAWQDQIVEYMVNWRAHMEDMEAQKLAEGDEDKKIKTRQKATHAENDASRYWCLRWENSYAVDELGHLHSEEPPKKNKKTKGKKR</sequence>
<feature type="domain" description="WAC" evidence="6">
    <location>
        <begin position="38"/>
        <end position="145"/>
    </location>
</feature>
<dbReference type="PROSITE" id="PS50827">
    <property type="entry name" value="DDT"/>
    <property type="match status" value="1"/>
</dbReference>
<feature type="compositionally biased region" description="Basic and acidic residues" evidence="4">
    <location>
        <begin position="728"/>
        <end position="745"/>
    </location>
</feature>
<dbReference type="InterPro" id="IPR018501">
    <property type="entry name" value="DDT_dom"/>
</dbReference>
<dbReference type="EMBL" id="JBBPEH010000014">
    <property type="protein sequence ID" value="KAK7530250.1"/>
    <property type="molecule type" value="Genomic_DNA"/>
</dbReference>
<evidence type="ECO:0000256" key="3">
    <source>
        <dbReference type="PROSITE-ProRule" id="PRU00475"/>
    </source>
</evidence>
<dbReference type="Proteomes" id="UP001360953">
    <property type="component" value="Unassembled WGS sequence"/>
</dbReference>
<dbReference type="InterPro" id="IPR028941">
    <property type="entry name" value="WHIM2_dom"/>
</dbReference>
<dbReference type="Pfam" id="PF10537">
    <property type="entry name" value="WAC_Acf1_DNA_bd"/>
    <property type="match status" value="1"/>
</dbReference>
<protein>
    <submittedName>
        <fullName evidence="7">ATP-utilizing chromatin assembly and remodelling N-terminal-domain-containing protein</fullName>
    </submittedName>
</protein>
<comment type="caution">
    <text evidence="7">The sequence shown here is derived from an EMBL/GenBank/DDBJ whole genome shotgun (WGS) entry which is preliminary data.</text>
</comment>
<accession>A0ABR1L8T6</accession>
<feature type="region of interest" description="Disordered" evidence="4">
    <location>
        <begin position="975"/>
        <end position="995"/>
    </location>
</feature>
<dbReference type="SMART" id="SM00571">
    <property type="entry name" value="DDT"/>
    <property type="match status" value="1"/>
</dbReference>
<dbReference type="PROSITE" id="PS51136">
    <property type="entry name" value="WAC"/>
    <property type="match status" value="1"/>
</dbReference>
<feature type="compositionally biased region" description="Low complexity" evidence="4">
    <location>
        <begin position="491"/>
        <end position="512"/>
    </location>
</feature>
<feature type="compositionally biased region" description="Basic residues" evidence="4">
    <location>
        <begin position="714"/>
        <end position="727"/>
    </location>
</feature>
<evidence type="ECO:0000256" key="4">
    <source>
        <dbReference type="SAM" id="MobiDB-lite"/>
    </source>
</evidence>
<keyword evidence="2 3" id="KW-0539">Nucleus</keyword>
<organism evidence="7 8">
    <name type="scientific">Phyllosticta citribraziliensis</name>
    <dbReference type="NCBI Taxonomy" id="989973"/>
    <lineage>
        <taxon>Eukaryota</taxon>
        <taxon>Fungi</taxon>
        <taxon>Dikarya</taxon>
        <taxon>Ascomycota</taxon>
        <taxon>Pezizomycotina</taxon>
        <taxon>Dothideomycetes</taxon>
        <taxon>Dothideomycetes incertae sedis</taxon>
        <taxon>Botryosphaeriales</taxon>
        <taxon>Phyllostictaceae</taxon>
        <taxon>Phyllosticta</taxon>
    </lineage>
</organism>
<reference evidence="7 8" key="1">
    <citation type="submission" date="2024-04" db="EMBL/GenBank/DDBJ databases">
        <title>Phyllosticta paracitricarpa is synonymous to the EU quarantine fungus P. citricarpa based on phylogenomic analyses.</title>
        <authorList>
            <consortium name="Lawrence Berkeley National Laboratory"/>
            <person name="Van ingen-buijs V.A."/>
            <person name="Van westerhoven A.C."/>
            <person name="Haridas S."/>
            <person name="Skiadas P."/>
            <person name="Martin F."/>
            <person name="Groenewald J.Z."/>
            <person name="Crous P.W."/>
            <person name="Seidl M.F."/>
        </authorList>
    </citation>
    <scope>NUCLEOTIDE SEQUENCE [LARGE SCALE GENOMIC DNA]</scope>
    <source>
        <strain evidence="7 8">CPC 17464</strain>
    </source>
</reference>
<gene>
    <name evidence="7" type="ORF">J3D65DRAFT_607317</name>
</gene>
<feature type="region of interest" description="Disordered" evidence="4">
    <location>
        <begin position="486"/>
        <end position="539"/>
    </location>
</feature>
<feature type="compositionally biased region" description="Basic and acidic residues" evidence="4">
    <location>
        <begin position="975"/>
        <end position="985"/>
    </location>
</feature>
<feature type="domain" description="DDT" evidence="5">
    <location>
        <begin position="413"/>
        <end position="476"/>
    </location>
</feature>
<evidence type="ECO:0000256" key="2">
    <source>
        <dbReference type="ARBA" id="ARBA00023242"/>
    </source>
</evidence>
<evidence type="ECO:0000313" key="8">
    <source>
        <dbReference type="Proteomes" id="UP001360953"/>
    </source>
</evidence>
<dbReference type="RefSeq" id="XP_066650489.1">
    <property type="nucleotide sequence ID" value="XM_066798496.1"/>
</dbReference>
<feature type="region of interest" description="Disordered" evidence="4">
    <location>
        <begin position="936"/>
        <end position="956"/>
    </location>
</feature>
<dbReference type="InterPro" id="IPR013136">
    <property type="entry name" value="WSTF_Acf1_Cbp146"/>
</dbReference>
<evidence type="ECO:0000259" key="6">
    <source>
        <dbReference type="PROSITE" id="PS51136"/>
    </source>
</evidence>
<dbReference type="Pfam" id="PF15613">
    <property type="entry name" value="WSD"/>
    <property type="match status" value="1"/>
</dbReference>
<feature type="region of interest" description="Disordered" evidence="4">
    <location>
        <begin position="671"/>
        <end position="745"/>
    </location>
</feature>
<feature type="compositionally biased region" description="Basic residues" evidence="4">
    <location>
        <begin position="986"/>
        <end position="995"/>
    </location>
</feature>